<evidence type="ECO:0000256" key="1">
    <source>
        <dbReference type="SAM" id="Phobius"/>
    </source>
</evidence>
<name>A0ABR1REZ7_9PEZI</name>
<dbReference type="Gene3D" id="3.40.50.300">
    <property type="entry name" value="P-loop containing nucleotide triphosphate hydrolases"/>
    <property type="match status" value="1"/>
</dbReference>
<keyword evidence="3" id="KW-1185">Reference proteome</keyword>
<proteinExistence type="predicted"/>
<evidence type="ECO:0000313" key="3">
    <source>
        <dbReference type="Proteomes" id="UP001396898"/>
    </source>
</evidence>
<feature type="transmembrane region" description="Helical" evidence="1">
    <location>
        <begin position="47"/>
        <end position="70"/>
    </location>
</feature>
<feature type="transmembrane region" description="Helical" evidence="1">
    <location>
        <begin position="182"/>
        <end position="201"/>
    </location>
</feature>
<feature type="transmembrane region" description="Helical" evidence="1">
    <location>
        <begin position="145"/>
        <end position="162"/>
    </location>
</feature>
<feature type="transmembrane region" description="Helical" evidence="1">
    <location>
        <begin position="121"/>
        <end position="140"/>
    </location>
</feature>
<dbReference type="EMBL" id="JAQQWI010000016">
    <property type="protein sequence ID" value="KAK8009172.1"/>
    <property type="molecule type" value="Genomic_DNA"/>
</dbReference>
<protein>
    <submittedName>
        <fullName evidence="2">Uncharacterized protein</fullName>
    </submittedName>
</protein>
<gene>
    <name evidence="2" type="ORF">PG991_011723</name>
</gene>
<sequence>MDNALRSPALALGLLLLVVLLHAGCLLRLWLAHRRALHPPKEHMARRFLFIIGCVLNLIYLVAGCLLFWRAAQSDVVWTGRLWKWAVCAILFDSAYVLQFPASPIVHRFVLAPRHKSQPDLWFVLCLVSLELLFLILPFLFDQRLLIAAAAWHGVWTGLWSWDRVRLLAIALQFGGTVGLGLEYHFTFLIALIVSFLLFLLQRTSAVHFENIDSSWELDPRDNGPNPAVRPVHPRKKKCIGLIGPGGCGKTTLLNNHIQVPTSPDDQPTIEDMMPVTCIIDGTTEQIDVLDTGDWNTFCIVDQWVRAADICIIPFYDEASFKAIQGSDIPQGSEHKVIILFALRNHTAKETMVQDEIALELAREYGLLYQREVDGPPLTQALEVLNAKMANEPGRSV</sequence>
<keyword evidence="1" id="KW-1133">Transmembrane helix</keyword>
<evidence type="ECO:0000313" key="2">
    <source>
        <dbReference type="EMBL" id="KAK8009172.1"/>
    </source>
</evidence>
<dbReference type="SUPFAM" id="SSF52540">
    <property type="entry name" value="P-loop containing nucleoside triphosphate hydrolases"/>
    <property type="match status" value="1"/>
</dbReference>
<dbReference type="Pfam" id="PF00071">
    <property type="entry name" value="Ras"/>
    <property type="match status" value="1"/>
</dbReference>
<keyword evidence="1" id="KW-0812">Transmembrane</keyword>
<comment type="caution">
    <text evidence="2">The sequence shown here is derived from an EMBL/GenBank/DDBJ whole genome shotgun (WGS) entry which is preliminary data.</text>
</comment>
<dbReference type="Proteomes" id="UP001396898">
    <property type="component" value="Unassembled WGS sequence"/>
</dbReference>
<dbReference type="InterPro" id="IPR027417">
    <property type="entry name" value="P-loop_NTPase"/>
</dbReference>
<accession>A0ABR1REZ7</accession>
<reference evidence="2 3" key="1">
    <citation type="submission" date="2023-01" db="EMBL/GenBank/DDBJ databases">
        <title>Analysis of 21 Apiospora genomes using comparative genomics revels a genus with tremendous synthesis potential of carbohydrate active enzymes and secondary metabolites.</title>
        <authorList>
            <person name="Sorensen T."/>
        </authorList>
    </citation>
    <scope>NUCLEOTIDE SEQUENCE [LARGE SCALE GENOMIC DNA]</scope>
    <source>
        <strain evidence="2 3">CBS 20057</strain>
    </source>
</reference>
<organism evidence="2 3">
    <name type="scientific">Apiospora marii</name>
    <dbReference type="NCBI Taxonomy" id="335849"/>
    <lineage>
        <taxon>Eukaryota</taxon>
        <taxon>Fungi</taxon>
        <taxon>Dikarya</taxon>
        <taxon>Ascomycota</taxon>
        <taxon>Pezizomycotina</taxon>
        <taxon>Sordariomycetes</taxon>
        <taxon>Xylariomycetidae</taxon>
        <taxon>Amphisphaeriales</taxon>
        <taxon>Apiosporaceae</taxon>
        <taxon>Apiospora</taxon>
    </lineage>
</organism>
<keyword evidence="1" id="KW-0472">Membrane</keyword>
<dbReference type="InterPro" id="IPR001806">
    <property type="entry name" value="Small_GTPase"/>
</dbReference>